<dbReference type="Pfam" id="PF03454">
    <property type="entry name" value="MoeA_C"/>
    <property type="match status" value="1"/>
</dbReference>
<comment type="function">
    <text evidence="1 6">Catalyzes the insertion of molybdate into adenylated molybdopterin with the concomitant release of AMP.</text>
</comment>
<protein>
    <recommendedName>
        <fullName evidence="6">Molybdopterin molybdenumtransferase</fullName>
        <ecNumber evidence="6">2.10.1.1</ecNumber>
    </recommendedName>
</protein>
<dbReference type="SMART" id="SM00852">
    <property type="entry name" value="MoCF_biosynth"/>
    <property type="match status" value="1"/>
</dbReference>
<name>A0A4P2R8R7_SORCE</name>
<dbReference type="InterPro" id="IPR036688">
    <property type="entry name" value="MoeA_C_domain_IV_sf"/>
</dbReference>
<evidence type="ECO:0000256" key="6">
    <source>
        <dbReference type="RuleBase" id="RU365090"/>
    </source>
</evidence>
<dbReference type="CDD" id="cd00887">
    <property type="entry name" value="MoeA"/>
    <property type="match status" value="1"/>
</dbReference>
<dbReference type="GO" id="GO:0005829">
    <property type="term" value="C:cytosol"/>
    <property type="evidence" value="ECO:0007669"/>
    <property type="project" value="TreeGrafter"/>
</dbReference>
<reference evidence="8 9" key="1">
    <citation type="submission" date="2015-09" db="EMBL/GenBank/DDBJ databases">
        <title>Sorangium comparison.</title>
        <authorList>
            <person name="Zaburannyi N."/>
            <person name="Bunk B."/>
            <person name="Overmann J."/>
            <person name="Mueller R."/>
        </authorList>
    </citation>
    <scope>NUCLEOTIDE SEQUENCE [LARGE SCALE GENOMIC DNA]</scope>
    <source>
        <strain evidence="8 9">So ce836</strain>
    </source>
</reference>
<dbReference type="InterPro" id="IPR036135">
    <property type="entry name" value="MoeA_linker/N_sf"/>
</dbReference>
<comment type="cofactor">
    <cofactor evidence="6">
        <name>Mg(2+)</name>
        <dbReference type="ChEBI" id="CHEBI:18420"/>
    </cofactor>
</comment>
<proteinExistence type="inferred from homology"/>
<evidence type="ECO:0000256" key="4">
    <source>
        <dbReference type="ARBA" id="ARBA00023150"/>
    </source>
</evidence>
<dbReference type="AlphaFoldDB" id="A0A4P2R8R7"/>
<organism evidence="8 9">
    <name type="scientific">Sorangium cellulosum</name>
    <name type="common">Polyangium cellulosum</name>
    <dbReference type="NCBI Taxonomy" id="56"/>
    <lineage>
        <taxon>Bacteria</taxon>
        <taxon>Pseudomonadati</taxon>
        <taxon>Myxococcota</taxon>
        <taxon>Polyangia</taxon>
        <taxon>Polyangiales</taxon>
        <taxon>Polyangiaceae</taxon>
        <taxon>Sorangium</taxon>
    </lineage>
</organism>
<dbReference type="InterPro" id="IPR005110">
    <property type="entry name" value="MoeA_linker/N"/>
</dbReference>
<dbReference type="Proteomes" id="UP000295497">
    <property type="component" value="Chromosome"/>
</dbReference>
<dbReference type="NCBIfam" id="NF045515">
    <property type="entry name" value="Glp_gephyrin"/>
    <property type="match status" value="1"/>
</dbReference>
<keyword evidence="6" id="KW-0479">Metal-binding</keyword>
<dbReference type="InterPro" id="IPR005111">
    <property type="entry name" value="MoeA_C_domain_IV"/>
</dbReference>
<dbReference type="InterPro" id="IPR036425">
    <property type="entry name" value="MoaB/Mog-like_dom_sf"/>
</dbReference>
<keyword evidence="6" id="KW-0808">Transferase</keyword>
<dbReference type="SUPFAM" id="SSF63867">
    <property type="entry name" value="MoeA C-terminal domain-like"/>
    <property type="match status" value="1"/>
</dbReference>
<evidence type="ECO:0000256" key="3">
    <source>
        <dbReference type="ARBA" id="ARBA00010763"/>
    </source>
</evidence>
<dbReference type="InterPro" id="IPR038987">
    <property type="entry name" value="MoeA-like"/>
</dbReference>
<dbReference type="InterPro" id="IPR001453">
    <property type="entry name" value="MoaB/Mog_dom"/>
</dbReference>
<evidence type="ECO:0000259" key="7">
    <source>
        <dbReference type="SMART" id="SM00852"/>
    </source>
</evidence>
<evidence type="ECO:0000313" key="8">
    <source>
        <dbReference type="EMBL" id="AUX38563.1"/>
    </source>
</evidence>
<sequence length="414" mass="42694">MRDVRMRGFREQTTVERALEVLGQRIRRLGDEPVPIARAAGRVTAERVLARASVPHFARAAMDGYALAGGATCGAAAGAPVELALVGASFPGRPHAGAIRPGEAVRITTGAPVPDGADAVLMAEHAEEAAGPDGAAVVRVRAPVPAGKHVASIGEDVMEGAEVVPAGRRLRPQDVGVLASTGVAEVRAVRRPSVRILITGDELLPPGSAPSGACIVDANSLVLSALARRDGVEDVEVAYVPDQREAVRSALAAAGEDVVLVSGGSSVGSEDHAPLVLAELGEVAVHGVAMRPAKPAGFGFLAGERPVFLLPGNPVSCLCAYEFFAGPSLRALGGLPRAWPHRRRRCVVAREIASLPGRVDYVRVRVEGDQVFPIATSGASILSSTTRADGVVLVRAEDAAVAEGAEVEVLLYDA</sequence>
<dbReference type="PANTHER" id="PTHR10192">
    <property type="entry name" value="MOLYBDOPTERIN BIOSYNTHESIS PROTEIN"/>
    <property type="match status" value="1"/>
</dbReference>
<dbReference type="UniPathway" id="UPA00344"/>
<comment type="similarity">
    <text evidence="3 6">Belongs to the MoeA family.</text>
</comment>
<comment type="pathway">
    <text evidence="2 6">Cofactor biosynthesis; molybdopterin biosynthesis.</text>
</comment>
<feature type="domain" description="MoaB/Mog" evidence="7">
    <location>
        <begin position="195"/>
        <end position="331"/>
    </location>
</feature>
<dbReference type="Gene3D" id="2.170.190.11">
    <property type="entry name" value="Molybdopterin biosynthesis moea protein, domain 3"/>
    <property type="match status" value="1"/>
</dbReference>
<keyword evidence="6" id="KW-0460">Magnesium</keyword>
<dbReference type="SUPFAM" id="SSF53218">
    <property type="entry name" value="Molybdenum cofactor biosynthesis proteins"/>
    <property type="match status" value="1"/>
</dbReference>
<keyword evidence="6" id="KW-0500">Molybdenum</keyword>
<dbReference type="EMBL" id="CP012672">
    <property type="protein sequence ID" value="AUX38563.1"/>
    <property type="molecule type" value="Genomic_DNA"/>
</dbReference>
<dbReference type="Gene3D" id="3.90.105.10">
    <property type="entry name" value="Molybdopterin biosynthesis moea protein, domain 2"/>
    <property type="match status" value="1"/>
</dbReference>
<dbReference type="PANTHER" id="PTHR10192:SF5">
    <property type="entry name" value="GEPHYRIN"/>
    <property type="match status" value="1"/>
</dbReference>
<dbReference type="GO" id="GO:0006777">
    <property type="term" value="P:Mo-molybdopterin cofactor biosynthetic process"/>
    <property type="evidence" value="ECO:0007669"/>
    <property type="project" value="UniProtKB-UniRule"/>
</dbReference>
<dbReference type="SUPFAM" id="SSF63882">
    <property type="entry name" value="MoeA N-terminal region -like"/>
    <property type="match status" value="1"/>
</dbReference>
<dbReference type="Gene3D" id="3.40.980.10">
    <property type="entry name" value="MoaB/Mog-like domain"/>
    <property type="match status" value="1"/>
</dbReference>
<dbReference type="EC" id="2.10.1.1" evidence="6"/>
<dbReference type="GO" id="GO:0046872">
    <property type="term" value="F:metal ion binding"/>
    <property type="evidence" value="ECO:0007669"/>
    <property type="project" value="UniProtKB-UniRule"/>
</dbReference>
<evidence type="ECO:0000256" key="5">
    <source>
        <dbReference type="ARBA" id="ARBA00047317"/>
    </source>
</evidence>
<dbReference type="Pfam" id="PF00994">
    <property type="entry name" value="MoCF_biosynth"/>
    <property type="match status" value="1"/>
</dbReference>
<keyword evidence="4 6" id="KW-0501">Molybdenum cofactor biosynthesis</keyword>
<dbReference type="Pfam" id="PF03453">
    <property type="entry name" value="MoeA_N"/>
    <property type="match status" value="1"/>
</dbReference>
<evidence type="ECO:0000256" key="1">
    <source>
        <dbReference type="ARBA" id="ARBA00002901"/>
    </source>
</evidence>
<evidence type="ECO:0000313" key="9">
    <source>
        <dbReference type="Proteomes" id="UP000295497"/>
    </source>
</evidence>
<evidence type="ECO:0000256" key="2">
    <source>
        <dbReference type="ARBA" id="ARBA00005046"/>
    </source>
</evidence>
<dbReference type="GO" id="GO:0061599">
    <property type="term" value="F:molybdopterin molybdotransferase activity"/>
    <property type="evidence" value="ECO:0007669"/>
    <property type="project" value="UniProtKB-UniRule"/>
</dbReference>
<comment type="catalytic activity">
    <reaction evidence="5">
        <text>adenylyl-molybdopterin + molybdate = Mo-molybdopterin + AMP + H(+)</text>
        <dbReference type="Rhea" id="RHEA:35047"/>
        <dbReference type="ChEBI" id="CHEBI:15378"/>
        <dbReference type="ChEBI" id="CHEBI:36264"/>
        <dbReference type="ChEBI" id="CHEBI:62727"/>
        <dbReference type="ChEBI" id="CHEBI:71302"/>
        <dbReference type="ChEBI" id="CHEBI:456215"/>
        <dbReference type="EC" id="2.10.1.1"/>
    </reaction>
</comment>
<gene>
    <name evidence="8" type="primary">moeA</name>
    <name evidence="8" type="ORF">SOCE836_108100</name>
</gene>
<accession>A0A4P2R8R7</accession>
<dbReference type="Gene3D" id="2.40.340.10">
    <property type="entry name" value="MoeA, C-terminal, domain IV"/>
    <property type="match status" value="1"/>
</dbReference>